<evidence type="ECO:0000313" key="2">
    <source>
        <dbReference type="Proteomes" id="UP001222027"/>
    </source>
</evidence>
<sequence length="115" mass="12644">MKNLQRNMHGPSLDMCSRSVSCLSGGNPEIAPACSWDVLTLLHFYHSHFRDQPLSASSGMMDDIRNPCSAFVKSDWIILLLTNSSCSIKFVLRSDACSKDPSLKTDSSCMVLSQA</sequence>
<proteinExistence type="predicted"/>
<organism evidence="1 2">
    <name type="scientific">Ensete ventricosum</name>
    <name type="common">Abyssinian banana</name>
    <name type="synonym">Musa ensete</name>
    <dbReference type="NCBI Taxonomy" id="4639"/>
    <lineage>
        <taxon>Eukaryota</taxon>
        <taxon>Viridiplantae</taxon>
        <taxon>Streptophyta</taxon>
        <taxon>Embryophyta</taxon>
        <taxon>Tracheophyta</taxon>
        <taxon>Spermatophyta</taxon>
        <taxon>Magnoliopsida</taxon>
        <taxon>Liliopsida</taxon>
        <taxon>Zingiberales</taxon>
        <taxon>Musaceae</taxon>
        <taxon>Ensete</taxon>
    </lineage>
</organism>
<name>A0AAV8PTI9_ENSVE</name>
<reference evidence="1 2" key="1">
    <citation type="submission" date="2022-12" db="EMBL/GenBank/DDBJ databases">
        <title>Chromosome-scale assembly of the Ensete ventricosum genome.</title>
        <authorList>
            <person name="Dussert Y."/>
            <person name="Stocks J."/>
            <person name="Wendawek A."/>
            <person name="Woldeyes F."/>
            <person name="Nichols R.A."/>
            <person name="Borrell J.S."/>
        </authorList>
    </citation>
    <scope>NUCLEOTIDE SEQUENCE [LARGE SCALE GENOMIC DNA]</scope>
    <source>
        <strain evidence="2">cv. Maze</strain>
        <tissue evidence="1">Seeds</tissue>
    </source>
</reference>
<dbReference type="EMBL" id="JAQQAF010000008">
    <property type="protein sequence ID" value="KAJ8465465.1"/>
    <property type="molecule type" value="Genomic_DNA"/>
</dbReference>
<protein>
    <submittedName>
        <fullName evidence="1">Uncharacterized protein</fullName>
    </submittedName>
</protein>
<accession>A0AAV8PTI9</accession>
<gene>
    <name evidence="1" type="ORF">OPV22_028017</name>
</gene>
<dbReference type="AlphaFoldDB" id="A0AAV8PTI9"/>
<comment type="caution">
    <text evidence="1">The sequence shown here is derived from an EMBL/GenBank/DDBJ whole genome shotgun (WGS) entry which is preliminary data.</text>
</comment>
<keyword evidence="2" id="KW-1185">Reference proteome</keyword>
<evidence type="ECO:0000313" key="1">
    <source>
        <dbReference type="EMBL" id="KAJ8465465.1"/>
    </source>
</evidence>
<dbReference type="Proteomes" id="UP001222027">
    <property type="component" value="Unassembled WGS sequence"/>
</dbReference>